<protein>
    <recommendedName>
        <fullName evidence="1">BTB domain-containing protein</fullName>
    </recommendedName>
</protein>
<proteinExistence type="predicted"/>
<dbReference type="EMBL" id="ML976983">
    <property type="protein sequence ID" value="KAF1960099.1"/>
    <property type="molecule type" value="Genomic_DNA"/>
</dbReference>
<dbReference type="InterPro" id="IPR011333">
    <property type="entry name" value="SKP1/BTB/POZ_sf"/>
</dbReference>
<feature type="domain" description="BTB" evidence="1">
    <location>
        <begin position="47"/>
        <end position="112"/>
    </location>
</feature>
<sequence>MPSSSHSFVGRLTLLGLHYGLYLTPLAYRLPDITDDTSDIRAIYRRTDGRVGVGVGPEGVEYRVKKNFLTSYSDYCRKVLSEPWKEDGEMILRLPNIKIPTFELFIQWGYFQ</sequence>
<dbReference type="SUPFAM" id="SSF54695">
    <property type="entry name" value="POZ domain"/>
    <property type="match status" value="1"/>
</dbReference>
<dbReference type="CDD" id="cd18186">
    <property type="entry name" value="BTB_POZ_ZBTB_KLHL-like"/>
    <property type="match status" value="1"/>
</dbReference>
<name>A0A6A5U7Z7_9PLEO</name>
<keyword evidence="3" id="KW-1185">Reference proteome</keyword>
<dbReference type="AlphaFoldDB" id="A0A6A5U7Z7"/>
<evidence type="ECO:0000313" key="2">
    <source>
        <dbReference type="EMBL" id="KAF1960099.1"/>
    </source>
</evidence>
<evidence type="ECO:0000313" key="3">
    <source>
        <dbReference type="Proteomes" id="UP000800035"/>
    </source>
</evidence>
<dbReference type="Gene3D" id="3.30.710.10">
    <property type="entry name" value="Potassium Channel Kv1.1, Chain A"/>
    <property type="match status" value="1"/>
</dbReference>
<evidence type="ECO:0000259" key="1">
    <source>
        <dbReference type="PROSITE" id="PS50097"/>
    </source>
</evidence>
<dbReference type="PROSITE" id="PS50097">
    <property type="entry name" value="BTB"/>
    <property type="match status" value="1"/>
</dbReference>
<organism evidence="2 3">
    <name type="scientific">Byssothecium circinans</name>
    <dbReference type="NCBI Taxonomy" id="147558"/>
    <lineage>
        <taxon>Eukaryota</taxon>
        <taxon>Fungi</taxon>
        <taxon>Dikarya</taxon>
        <taxon>Ascomycota</taxon>
        <taxon>Pezizomycotina</taxon>
        <taxon>Dothideomycetes</taxon>
        <taxon>Pleosporomycetidae</taxon>
        <taxon>Pleosporales</taxon>
        <taxon>Massarineae</taxon>
        <taxon>Massarinaceae</taxon>
        <taxon>Byssothecium</taxon>
    </lineage>
</organism>
<dbReference type="Proteomes" id="UP000800035">
    <property type="component" value="Unassembled WGS sequence"/>
</dbReference>
<dbReference type="InterPro" id="IPR000210">
    <property type="entry name" value="BTB/POZ_dom"/>
</dbReference>
<reference evidence="2" key="1">
    <citation type="journal article" date="2020" name="Stud. Mycol.">
        <title>101 Dothideomycetes genomes: a test case for predicting lifestyles and emergence of pathogens.</title>
        <authorList>
            <person name="Haridas S."/>
            <person name="Albert R."/>
            <person name="Binder M."/>
            <person name="Bloem J."/>
            <person name="Labutti K."/>
            <person name="Salamov A."/>
            <person name="Andreopoulos B."/>
            <person name="Baker S."/>
            <person name="Barry K."/>
            <person name="Bills G."/>
            <person name="Bluhm B."/>
            <person name="Cannon C."/>
            <person name="Castanera R."/>
            <person name="Culley D."/>
            <person name="Daum C."/>
            <person name="Ezra D."/>
            <person name="Gonzalez J."/>
            <person name="Henrissat B."/>
            <person name="Kuo A."/>
            <person name="Liang C."/>
            <person name="Lipzen A."/>
            <person name="Lutzoni F."/>
            <person name="Magnuson J."/>
            <person name="Mondo S."/>
            <person name="Nolan M."/>
            <person name="Ohm R."/>
            <person name="Pangilinan J."/>
            <person name="Park H.-J."/>
            <person name="Ramirez L."/>
            <person name="Alfaro M."/>
            <person name="Sun H."/>
            <person name="Tritt A."/>
            <person name="Yoshinaga Y."/>
            <person name="Zwiers L.-H."/>
            <person name="Turgeon B."/>
            <person name="Goodwin S."/>
            <person name="Spatafora J."/>
            <person name="Crous P."/>
            <person name="Grigoriev I."/>
        </authorList>
    </citation>
    <scope>NUCLEOTIDE SEQUENCE</scope>
    <source>
        <strain evidence="2">CBS 675.92</strain>
    </source>
</reference>
<gene>
    <name evidence="2" type="ORF">CC80DRAFT_544562</name>
</gene>
<accession>A0A6A5U7Z7</accession>